<organism evidence="1 2">
    <name type="scientific">Natronincola peptidivorans</name>
    <dbReference type="NCBI Taxonomy" id="426128"/>
    <lineage>
        <taxon>Bacteria</taxon>
        <taxon>Bacillati</taxon>
        <taxon>Bacillota</taxon>
        <taxon>Clostridia</taxon>
        <taxon>Peptostreptococcales</taxon>
        <taxon>Natronincolaceae</taxon>
        <taxon>Natronincola</taxon>
    </lineage>
</organism>
<evidence type="ECO:0000313" key="2">
    <source>
        <dbReference type="Proteomes" id="UP000199568"/>
    </source>
</evidence>
<keyword evidence="2" id="KW-1185">Reference proteome</keyword>
<dbReference type="STRING" id="426128.SAMN05660297_00405"/>
<dbReference type="AlphaFoldDB" id="A0A1H9YTX0"/>
<dbReference type="RefSeq" id="WP_170834635.1">
    <property type="nucleotide sequence ID" value="NZ_FOHU01000001.1"/>
</dbReference>
<dbReference type="InterPro" id="IPR026838">
    <property type="entry name" value="YheC/D"/>
</dbReference>
<dbReference type="EMBL" id="FOHU01000001">
    <property type="protein sequence ID" value="SES72574.1"/>
    <property type="molecule type" value="Genomic_DNA"/>
</dbReference>
<reference evidence="1 2" key="1">
    <citation type="submission" date="2016-10" db="EMBL/GenBank/DDBJ databases">
        <authorList>
            <person name="de Groot N.N."/>
        </authorList>
    </citation>
    <scope>NUCLEOTIDE SEQUENCE [LARGE SCALE GENOMIC DNA]</scope>
    <source>
        <strain evidence="1 2">DSM 18979</strain>
    </source>
</reference>
<dbReference type="SUPFAM" id="SSF56059">
    <property type="entry name" value="Glutathione synthetase ATP-binding domain-like"/>
    <property type="match status" value="1"/>
</dbReference>
<dbReference type="Pfam" id="PF14398">
    <property type="entry name" value="ATPgrasp_YheCD"/>
    <property type="match status" value="1"/>
</dbReference>
<gene>
    <name evidence="1" type="ORF">SAMN05660297_00405</name>
</gene>
<dbReference type="Proteomes" id="UP000199568">
    <property type="component" value="Unassembled WGS sequence"/>
</dbReference>
<evidence type="ECO:0000313" key="1">
    <source>
        <dbReference type="EMBL" id="SES72574.1"/>
    </source>
</evidence>
<proteinExistence type="predicted"/>
<protein>
    <submittedName>
        <fullName evidence="1">YheC/D like ATP-grasp</fullName>
    </submittedName>
</protein>
<dbReference type="Gene3D" id="3.30.470.20">
    <property type="entry name" value="ATP-grasp fold, B domain"/>
    <property type="match status" value="1"/>
</dbReference>
<name>A0A1H9YTX0_9FIRM</name>
<sequence length="433" mass="50611">MCAIKIDKDIEQDSIHIKELDLKKNNIKSEKIILHFGSLQKELKIKVDNQLQASNIKVPHMVTEEIYIPPVLYESYFRDNHLYLGPVIGYLTAYNCRFQSHMKLYFTKYSIIKGLIYIFQEKGINRNNQTIKGYYYNDETKSFVEGVFPYPGAVYVRKHISRGVFEDFNKHIGNKIFNYPFNVDKLTLWKILSRVPELMHHLPETEVYTNIKNLLDIMEINDEVYLKPFNKSRGRGIFHLKKFKNWYILKDEFSHSIPLKTKANLEKALKKKLCKDTKYLIQKAIPLQYGRNKADFRIYIQKNRSKTWVFSGMETKIAKAGSIISNSRNRAKIIPGEIALKEIFSLNDDKVDALMTEAAELCIKALKIIENHNYHIGDTAIDLIIDKNLKIWILEIQLNYAALKKANRTEDEKQVLPKILSTPFEYAKALAEF</sequence>
<accession>A0A1H9YTX0</accession>